<sequence>MDTRKTNVAIIGAGLSGLSAAYYLAKTDKSIRLTVIEAKDRVGGRTYSIPMKVSDGQEDNFDLGGEWVGRPQPHLHYMLRQFERETFNPQINSTNPSGSLPPMSFFTKLDLFLFILKLRYLRNKFQSEEELQNLVEAQESDGITFHKYMKANLWTKGAKPFVIAAVKSLFGYMPKEISLLYFLMYINAAGNLEIFLNPAEYNGQEFRVKGGLYQLSKMLKKYIGKKNVVLNCPVTHIIQSSKEKVMIVTEKRLQVNCSRVILAIPPHLSAKIHFSPDLPSTKLTVLKNVPLAFIIKFCITYEEAFWSKNSTDKSRYGFQSMIEEAEHGAIGVVYDGTSAKGYPALVGFVSVNRGSVGEEKNPEDRQVILLNILETYLGQDVRDFLEFQQKDWSTEPYNGGCFLKYLVPGSTRYFNQELREPFDRVHFAGSETATVWCGFMNGAIQSGFRAAREVLQNLRPNLLTDGIEKEVCRYHSHTPLKRWSKNWIAAGIGIGCFTAIYMITQRKQIQPALILI</sequence>
<keyword evidence="7" id="KW-0274">FAD</keyword>
<dbReference type="Pfam" id="PF01593">
    <property type="entry name" value="Amino_oxidase"/>
    <property type="match status" value="1"/>
</dbReference>
<dbReference type="GO" id="GO:0005741">
    <property type="term" value="C:mitochondrial outer membrane"/>
    <property type="evidence" value="ECO:0007669"/>
    <property type="project" value="UniProtKB-SubCell"/>
</dbReference>
<feature type="transmembrane region" description="Helical" evidence="7">
    <location>
        <begin position="487"/>
        <end position="504"/>
    </location>
</feature>
<dbReference type="AlphaFoldDB" id="A0A0L8GQZ9"/>
<keyword evidence="4 7" id="KW-0560">Oxidoreductase</keyword>
<dbReference type="EMBL" id="KQ420776">
    <property type="protein sequence ID" value="KOF79413.1"/>
    <property type="molecule type" value="Genomic_DNA"/>
</dbReference>
<dbReference type="GO" id="GO:0097621">
    <property type="term" value="F:monoamine oxidase activity"/>
    <property type="evidence" value="ECO:0007669"/>
    <property type="project" value="UniProtKB-EC"/>
</dbReference>
<keyword evidence="7" id="KW-1133">Transmembrane helix</keyword>
<name>A0A0L8GQZ9_OCTBM</name>
<dbReference type="PANTHER" id="PTHR43563:SF14">
    <property type="entry name" value="AMINE OXIDASE"/>
    <property type="match status" value="1"/>
</dbReference>
<dbReference type="PANTHER" id="PTHR43563">
    <property type="entry name" value="AMINE OXIDASE"/>
    <property type="match status" value="1"/>
</dbReference>
<feature type="binding site" evidence="6">
    <location>
        <position position="431"/>
    </location>
    <ligand>
        <name>FAD</name>
        <dbReference type="ChEBI" id="CHEBI:57692"/>
    </ligand>
</feature>
<evidence type="ECO:0000256" key="7">
    <source>
        <dbReference type="RuleBase" id="RU362067"/>
    </source>
</evidence>
<reference evidence="9" key="1">
    <citation type="submission" date="2015-07" db="EMBL/GenBank/DDBJ databases">
        <title>MeaNS - Measles Nucleotide Surveillance Program.</title>
        <authorList>
            <person name="Tran T."/>
            <person name="Druce J."/>
        </authorList>
    </citation>
    <scope>NUCLEOTIDE SEQUENCE</scope>
    <source>
        <strain evidence="9">UCB-OBI-ISO-001</strain>
        <tissue evidence="9">Gonad</tissue>
    </source>
</reference>
<feature type="binding site" evidence="6">
    <location>
        <position position="348"/>
    </location>
    <ligand>
        <name>substrate</name>
    </ligand>
</feature>
<feature type="binding site" evidence="6">
    <location>
        <position position="16"/>
    </location>
    <ligand>
        <name>FAD</name>
        <dbReference type="ChEBI" id="CHEBI:57692"/>
    </ligand>
</feature>
<evidence type="ECO:0000256" key="2">
    <source>
        <dbReference type="ARBA" id="ARBA00004362"/>
    </source>
</evidence>
<dbReference type="STRING" id="37653.A0A0L8GQZ9"/>
<proteinExistence type="inferred from homology"/>
<dbReference type="Gene3D" id="3.50.50.60">
    <property type="entry name" value="FAD/NAD(P)-binding domain"/>
    <property type="match status" value="1"/>
</dbReference>
<dbReference type="OrthoDB" id="7777654at2759"/>
<dbReference type="SUPFAM" id="SSF51905">
    <property type="entry name" value="FAD/NAD(P)-binding domain"/>
    <property type="match status" value="1"/>
</dbReference>
<dbReference type="SUPFAM" id="SSF54373">
    <property type="entry name" value="FAD-linked reductases, C-terminal domain"/>
    <property type="match status" value="1"/>
</dbReference>
<dbReference type="OMA" id="NSHLVCF"/>
<dbReference type="InterPro" id="IPR002937">
    <property type="entry name" value="Amino_oxidase"/>
</dbReference>
<evidence type="ECO:0000256" key="4">
    <source>
        <dbReference type="ARBA" id="ARBA00023002"/>
    </source>
</evidence>
<feature type="domain" description="Amine oxidase" evidence="8">
    <location>
        <begin position="15"/>
        <end position="455"/>
    </location>
</feature>
<comment type="similarity">
    <text evidence="3 7">Belongs to the flavin monoamine oxidase family.</text>
</comment>
<comment type="cofactor">
    <cofactor evidence="1 7">
        <name>FAD</name>
        <dbReference type="ChEBI" id="CHEBI:57692"/>
    </cofactor>
</comment>
<evidence type="ECO:0000256" key="6">
    <source>
        <dbReference type="PIRSR" id="PIRSR601613-1"/>
    </source>
</evidence>
<protein>
    <recommendedName>
        <fullName evidence="7">Amine oxidase</fullName>
        <ecNumber evidence="7">1.4.3.-</ecNumber>
    </recommendedName>
</protein>
<accession>A0A0L8GQZ9</accession>
<keyword evidence="7" id="KW-0472">Membrane</keyword>
<dbReference type="InterPro" id="IPR036188">
    <property type="entry name" value="FAD/NAD-bd_sf"/>
</dbReference>
<evidence type="ECO:0000256" key="5">
    <source>
        <dbReference type="ARBA" id="ARBA00048448"/>
    </source>
</evidence>
<keyword evidence="7" id="KW-0812">Transmembrane</keyword>
<keyword evidence="7" id="KW-0285">Flavoprotein</keyword>
<gene>
    <name evidence="9" type="ORF">OCBIM_22029554mg</name>
</gene>
<organism evidence="9">
    <name type="scientific">Octopus bimaculoides</name>
    <name type="common">California two-spotted octopus</name>
    <dbReference type="NCBI Taxonomy" id="37653"/>
    <lineage>
        <taxon>Eukaryota</taxon>
        <taxon>Metazoa</taxon>
        <taxon>Spiralia</taxon>
        <taxon>Lophotrochozoa</taxon>
        <taxon>Mollusca</taxon>
        <taxon>Cephalopoda</taxon>
        <taxon>Coleoidea</taxon>
        <taxon>Octopodiformes</taxon>
        <taxon>Octopoda</taxon>
        <taxon>Incirrata</taxon>
        <taxon>Octopodidae</taxon>
        <taxon>Octopus</taxon>
    </lineage>
</organism>
<evidence type="ECO:0000256" key="3">
    <source>
        <dbReference type="ARBA" id="ARBA00005995"/>
    </source>
</evidence>
<dbReference type="PRINTS" id="PR00757">
    <property type="entry name" value="AMINEOXDASEF"/>
</dbReference>
<dbReference type="InterPro" id="IPR001613">
    <property type="entry name" value="Flavin_amine_oxidase"/>
</dbReference>
<evidence type="ECO:0000256" key="1">
    <source>
        <dbReference type="ARBA" id="ARBA00001974"/>
    </source>
</evidence>
<evidence type="ECO:0000313" key="9">
    <source>
        <dbReference type="EMBL" id="KOF79413.1"/>
    </source>
</evidence>
<comment type="catalytic activity">
    <reaction evidence="5">
        <text>a secondary aliphatic amine + O2 + H2O = a primary amine + an aldehyde + H2O2</text>
        <dbReference type="Rhea" id="RHEA:26414"/>
        <dbReference type="ChEBI" id="CHEBI:15377"/>
        <dbReference type="ChEBI" id="CHEBI:15379"/>
        <dbReference type="ChEBI" id="CHEBI:16240"/>
        <dbReference type="ChEBI" id="CHEBI:17478"/>
        <dbReference type="ChEBI" id="CHEBI:58855"/>
        <dbReference type="ChEBI" id="CHEBI:65296"/>
        <dbReference type="EC" id="1.4.3.4"/>
    </reaction>
</comment>
<dbReference type="EC" id="1.4.3.-" evidence="7"/>
<comment type="subcellular location">
    <subcellularLocation>
        <location evidence="2">Mitochondrion outer membrane</location>
        <topology evidence="2">Single-pass type IV membrane protein</topology>
        <orientation evidence="2">Cytoplasmic side</orientation>
    </subcellularLocation>
</comment>
<evidence type="ECO:0000259" key="8">
    <source>
        <dbReference type="Pfam" id="PF01593"/>
    </source>
</evidence>
<feature type="binding site" evidence="6">
    <location>
        <position position="234"/>
    </location>
    <ligand>
        <name>FAD</name>
        <dbReference type="ChEBI" id="CHEBI:57692"/>
    </ligand>
</feature>
<dbReference type="KEGG" id="obi:106875270"/>
<feature type="binding site" evidence="6">
    <location>
        <begin position="37"/>
        <end position="38"/>
    </location>
    <ligand>
        <name>FAD</name>
        <dbReference type="ChEBI" id="CHEBI:57692"/>
    </ligand>
</feature>
<dbReference type="GO" id="GO:0008131">
    <property type="term" value="F:primary methylamine oxidase activity"/>
    <property type="evidence" value="ECO:0007669"/>
    <property type="project" value="UniProtKB-ARBA"/>
</dbReference>
<dbReference type="InterPro" id="IPR050703">
    <property type="entry name" value="Flavin_MAO"/>
</dbReference>